<dbReference type="SUPFAM" id="SSF56436">
    <property type="entry name" value="C-type lectin-like"/>
    <property type="match status" value="1"/>
</dbReference>
<dbReference type="STRING" id="494016.SAMN04487965_0286"/>
<evidence type="ECO:0000259" key="5">
    <source>
        <dbReference type="Pfam" id="PF12867"/>
    </source>
</evidence>
<protein>
    <submittedName>
        <fullName evidence="6">Ergothioneine biosynthesis protein EgtB</fullName>
    </submittedName>
</protein>
<dbReference type="EMBL" id="FQVA01000001">
    <property type="protein sequence ID" value="SHE62080.1"/>
    <property type="molecule type" value="Genomic_DNA"/>
</dbReference>
<comment type="pathway">
    <text evidence="3">Amino-acid biosynthesis; ergothioneine biosynthesis.</text>
</comment>
<evidence type="ECO:0000259" key="4">
    <source>
        <dbReference type="Pfam" id="PF03781"/>
    </source>
</evidence>
<dbReference type="PANTHER" id="PTHR23150">
    <property type="entry name" value="SULFATASE MODIFYING FACTOR 1, 2"/>
    <property type="match status" value="1"/>
</dbReference>
<keyword evidence="2" id="KW-0408">Iron</keyword>
<name>A0A1M4UZK2_9GAMM</name>
<dbReference type="Proteomes" id="UP000184170">
    <property type="component" value="Unassembled WGS sequence"/>
</dbReference>
<accession>A0A1M4UZK2</accession>
<dbReference type="InterPro" id="IPR016187">
    <property type="entry name" value="CTDL_fold"/>
</dbReference>
<dbReference type="InterPro" id="IPR024775">
    <property type="entry name" value="DinB-like"/>
</dbReference>
<dbReference type="GO" id="GO:0052699">
    <property type="term" value="P:ergothioneine biosynthetic process"/>
    <property type="evidence" value="ECO:0007669"/>
    <property type="project" value="InterPro"/>
</dbReference>
<evidence type="ECO:0000256" key="2">
    <source>
        <dbReference type="ARBA" id="ARBA00023004"/>
    </source>
</evidence>
<sequence>MTILAGEVNSEIQQQLLSRYRRVRGETEQLVDPLSAEDMQLQSMPDASPTKWHLAHTTWFFETFVLRPHFPGYRQFDPGFHQLFNSYYNSLGTPFRRPQRGMLSRPDLDTVFAYRRFVDDFIGRLLDEHLLTQELETLITLGLNHEQQHQELLLTDIKHALSINPTFPAYSDPIPEEEDTGQAEELRWLRIAGGVYGIGSEGEHFYFDNESPAHQQLLQDFSIASRLVTNGEFLEFIEDGGYRDPRLWLSDGWAHVQQNACTHPLYWQKREEGWHQFTLHGLQPVATAEPVCHINFYEADAYASWTGKRLPTEFEWEAAAFQLRRPDQLATANLLEKRALRPLAAERGQTQFLGDLWEWTSSAYLPYPGFRASSDAVGEYNGKFMCNQKVLRGGSCVTPAEHIRMSYRNFFYPHQAWQFTGIRLAGD</sequence>
<reference evidence="7" key="1">
    <citation type="submission" date="2016-11" db="EMBL/GenBank/DDBJ databases">
        <authorList>
            <person name="Varghese N."/>
            <person name="Submissions S."/>
        </authorList>
    </citation>
    <scope>NUCLEOTIDE SEQUENCE [LARGE SCALE GENOMIC DNA]</scope>
    <source>
        <strain evidence="7">CGMCC 1.7063</strain>
    </source>
</reference>
<keyword evidence="1" id="KW-0560">Oxidoreductase</keyword>
<dbReference type="AlphaFoldDB" id="A0A1M4UZK2"/>
<evidence type="ECO:0000313" key="6">
    <source>
        <dbReference type="EMBL" id="SHE62080.1"/>
    </source>
</evidence>
<feature type="domain" description="DinB-like" evidence="5">
    <location>
        <begin position="20"/>
        <end position="151"/>
    </location>
</feature>
<dbReference type="PANTHER" id="PTHR23150:SF36">
    <property type="entry name" value="HERCYNINE OXYGENASE"/>
    <property type="match status" value="1"/>
</dbReference>
<feature type="domain" description="Sulfatase-modifying factor enzyme-like" evidence="4">
    <location>
        <begin position="347"/>
        <end position="425"/>
    </location>
</feature>
<dbReference type="NCBIfam" id="TIGR03440">
    <property type="entry name" value="egtB_TIGR03440"/>
    <property type="match status" value="1"/>
</dbReference>
<organism evidence="6 7">
    <name type="scientific">Microbulbifer donghaiensis</name>
    <dbReference type="NCBI Taxonomy" id="494016"/>
    <lineage>
        <taxon>Bacteria</taxon>
        <taxon>Pseudomonadati</taxon>
        <taxon>Pseudomonadota</taxon>
        <taxon>Gammaproteobacteria</taxon>
        <taxon>Cellvibrionales</taxon>
        <taxon>Microbulbiferaceae</taxon>
        <taxon>Microbulbifer</taxon>
    </lineage>
</organism>
<dbReference type="InterPro" id="IPR005532">
    <property type="entry name" value="SUMF_dom"/>
</dbReference>
<dbReference type="InterPro" id="IPR051043">
    <property type="entry name" value="Sulfatase_Mod_Factor_Kinase"/>
</dbReference>
<dbReference type="RefSeq" id="WP_073270736.1">
    <property type="nucleotide sequence ID" value="NZ_FQVA01000001.1"/>
</dbReference>
<dbReference type="InterPro" id="IPR034660">
    <property type="entry name" value="DinB/YfiT-like"/>
</dbReference>
<dbReference type="InterPro" id="IPR017806">
    <property type="entry name" value="EgtB"/>
</dbReference>
<proteinExistence type="predicted"/>
<dbReference type="Pfam" id="PF12867">
    <property type="entry name" value="DinB_2"/>
    <property type="match status" value="1"/>
</dbReference>
<evidence type="ECO:0000256" key="1">
    <source>
        <dbReference type="ARBA" id="ARBA00023002"/>
    </source>
</evidence>
<keyword evidence="7" id="KW-1185">Reference proteome</keyword>
<dbReference type="InterPro" id="IPR042095">
    <property type="entry name" value="SUMF_sf"/>
</dbReference>
<evidence type="ECO:0000313" key="7">
    <source>
        <dbReference type="Proteomes" id="UP000184170"/>
    </source>
</evidence>
<feature type="domain" description="Sulfatase-modifying factor enzyme-like" evidence="4">
    <location>
        <begin position="188"/>
        <end position="320"/>
    </location>
</feature>
<dbReference type="Gene3D" id="3.90.1580.10">
    <property type="entry name" value="paralog of FGE (formylglycine-generating enzyme)"/>
    <property type="match status" value="2"/>
</dbReference>
<dbReference type="SUPFAM" id="SSF109854">
    <property type="entry name" value="DinB/YfiT-like putative metalloenzymes"/>
    <property type="match status" value="1"/>
</dbReference>
<dbReference type="Pfam" id="PF03781">
    <property type="entry name" value="FGE-sulfatase"/>
    <property type="match status" value="2"/>
</dbReference>
<gene>
    <name evidence="6" type="ORF">SAMN04487965_0286</name>
</gene>
<evidence type="ECO:0000256" key="3">
    <source>
        <dbReference type="ARBA" id="ARBA00037882"/>
    </source>
</evidence>
<dbReference type="OrthoDB" id="9768004at2"/>